<dbReference type="Gene3D" id="2.60.40.10">
    <property type="entry name" value="Immunoglobulins"/>
    <property type="match status" value="1"/>
</dbReference>
<sequence length="917" mass="103949">MSGLVVASTRVKRLDGFSAKQPVKFIPVNLVNLFMLLWLFVGSLNADPEDLKFNEFGNLSLSCPLNGLNTSINWTGTHGQHLQTGQVYLKTNITRNMSGIYKCQNSSLSEHSFKVTVQYCAEGNIPDRTMNFSYFEMINISCNINGVPPVSEVAWFLNGTRIDGNSSYITGDISRLRYKNTSCGLHGIFICSPKNNIMGRNNCTNQNGSTVVHVKGCPGSSTVSASVSTSVSTGGTPSDSKFPGIVIALGVVLGVFLVAVAIGAFLFLRQRRCHCCCTIYCHVFFPSEPIPPDTPTKPRRPSLIGISKYKHGPILVENFAAHVKLLHTDGDYRFNQEFESLQSVHVKSKSWIHSEKPENQSKNRYNNIVAYDHSRVILSLTENEPDSHYINGNYVDSFKKVNAYIATQGPMANTINDFWRMVWEQNCTVVVMITNIIEKGRHKCAMYWPSKQAKSEVHGPLRVTYLDEEAFAHYTLRRFEVKPVEHSTHYSQDASTEEEVKPMIVCQYHFTGWPDHGAPDPGCEYPALDFISKSSAASQDGAGPIIVHCSAGVGRSGAYIVIHSMVKRMLETGDVNIFDFLAQIRQQRNHLVQEECQYIFVHDALLHFIESGFQLSIHIDNLRDCVQKLRKNCSSASGLELEFESLNGIQVRHYNLKQARRGCNLAKNRSVDYIPADSSRVELYPRPREEGSDYINATYLAGFWKTEAYIATQYPLEETTDDFWRMVWQENSRSLVMLLSKAEMEEGYYHRYLPPLHETTRFGDYEVTADSEATRGDIVLTELRMVSIKDPSEYRNIRHFHFLHWPEDGNPWSGQTILQLICKVDSWEKEVRLNAKPFEVIGPVVVHCNYGVGRTGAYCLLHTMYHQIERDKSVSIYQIARLYNHQRPRCVSTLGQYEFCYDTLVEYIEADCSLHLV</sequence>
<dbReference type="Proteomes" id="UP000225706">
    <property type="component" value="Unassembled WGS sequence"/>
</dbReference>
<evidence type="ECO:0000256" key="2">
    <source>
        <dbReference type="ARBA" id="ARBA00013064"/>
    </source>
</evidence>
<evidence type="ECO:0000256" key="3">
    <source>
        <dbReference type="ARBA" id="ARBA00022801"/>
    </source>
</evidence>
<dbReference type="CDD" id="cd12087">
    <property type="entry name" value="TM_EGFR-like"/>
    <property type="match status" value="1"/>
</dbReference>
<dbReference type="InterPro" id="IPR029021">
    <property type="entry name" value="Prot-tyrosine_phosphatase-like"/>
</dbReference>
<evidence type="ECO:0000259" key="9">
    <source>
        <dbReference type="PROSITE" id="PS50835"/>
    </source>
</evidence>
<dbReference type="PROSITE" id="PS50835">
    <property type="entry name" value="IG_LIKE"/>
    <property type="match status" value="2"/>
</dbReference>
<comment type="caution">
    <text evidence="10">The sequence shown here is derived from an EMBL/GenBank/DDBJ whole genome shotgun (WGS) entry which is preliminary data.</text>
</comment>
<accession>A0A2B4SL73</accession>
<dbReference type="InterPro" id="IPR000387">
    <property type="entry name" value="Tyr_Pase_dom"/>
</dbReference>
<dbReference type="PROSITE" id="PS00383">
    <property type="entry name" value="TYR_PHOSPHATASE_1"/>
    <property type="match status" value="2"/>
</dbReference>
<dbReference type="OrthoDB" id="6022401at2759"/>
<dbReference type="SMART" id="SM00404">
    <property type="entry name" value="PTPc_motif"/>
    <property type="match status" value="2"/>
</dbReference>
<dbReference type="FunFam" id="3.90.190.10:FF:000062">
    <property type="entry name" value="Receptor-type tyrosine-protein phosphatase kappa"/>
    <property type="match status" value="1"/>
</dbReference>
<comment type="similarity">
    <text evidence="1">Belongs to the protein-tyrosine phosphatase family.</text>
</comment>
<feature type="domain" description="Tyrosine specific protein phosphatases" evidence="8">
    <location>
        <begin position="818"/>
        <end position="898"/>
    </location>
</feature>
<evidence type="ECO:0000259" key="7">
    <source>
        <dbReference type="PROSITE" id="PS50055"/>
    </source>
</evidence>
<gene>
    <name evidence="10" type="primary">Ptprd</name>
    <name evidence="10" type="ORF">AWC38_SpisGene5957</name>
</gene>
<dbReference type="PANTHER" id="PTHR19134:SF562">
    <property type="entry name" value="PROTEIN-TYROSINE-PHOSPHATASE"/>
    <property type="match status" value="1"/>
</dbReference>
<keyword evidence="11" id="KW-1185">Reference proteome</keyword>
<dbReference type="SUPFAM" id="SSF52799">
    <property type="entry name" value="(Phosphotyrosine protein) phosphatases II"/>
    <property type="match status" value="2"/>
</dbReference>
<proteinExistence type="inferred from homology"/>
<keyword evidence="6" id="KW-1133">Transmembrane helix</keyword>
<dbReference type="Pfam" id="PF00102">
    <property type="entry name" value="Y_phosphatase"/>
    <property type="match status" value="2"/>
</dbReference>
<dbReference type="STRING" id="50429.A0A2B4SL73"/>
<evidence type="ECO:0000259" key="8">
    <source>
        <dbReference type="PROSITE" id="PS50056"/>
    </source>
</evidence>
<reference evidence="11" key="1">
    <citation type="journal article" date="2017" name="bioRxiv">
        <title>Comparative analysis of the genomes of Stylophora pistillata and Acropora digitifera provides evidence for extensive differences between species of corals.</title>
        <authorList>
            <person name="Voolstra C.R."/>
            <person name="Li Y."/>
            <person name="Liew Y.J."/>
            <person name="Baumgarten S."/>
            <person name="Zoccola D."/>
            <person name="Flot J.-F."/>
            <person name="Tambutte S."/>
            <person name="Allemand D."/>
            <person name="Aranda M."/>
        </authorList>
    </citation>
    <scope>NUCLEOTIDE SEQUENCE [LARGE SCALE GENOMIC DNA]</scope>
</reference>
<keyword evidence="3" id="KW-0378">Hydrolase</keyword>
<protein>
    <recommendedName>
        <fullName evidence="2">protein-tyrosine-phosphatase</fullName>
        <ecNumber evidence="2">3.1.3.48</ecNumber>
    </recommendedName>
</protein>
<keyword evidence="6" id="KW-0472">Membrane</keyword>
<feature type="domain" description="Ig-like" evidence="9">
    <location>
        <begin position="136"/>
        <end position="212"/>
    </location>
</feature>
<dbReference type="InterPro" id="IPR007110">
    <property type="entry name" value="Ig-like_dom"/>
</dbReference>
<dbReference type="EMBL" id="LSMT01000068">
    <property type="protein sequence ID" value="PFX29277.1"/>
    <property type="molecule type" value="Genomic_DNA"/>
</dbReference>
<feature type="transmembrane region" description="Helical" evidence="6">
    <location>
        <begin position="245"/>
        <end position="268"/>
    </location>
</feature>
<feature type="transmembrane region" description="Helical" evidence="6">
    <location>
        <begin position="25"/>
        <end position="44"/>
    </location>
</feature>
<dbReference type="EC" id="3.1.3.48" evidence="2"/>
<feature type="domain" description="Ig-like" evidence="9">
    <location>
        <begin position="27"/>
        <end position="116"/>
    </location>
</feature>
<dbReference type="Gene3D" id="3.90.190.10">
    <property type="entry name" value="Protein tyrosine phosphatase superfamily"/>
    <property type="match status" value="2"/>
</dbReference>
<evidence type="ECO:0000256" key="1">
    <source>
        <dbReference type="ARBA" id="ARBA00009580"/>
    </source>
</evidence>
<dbReference type="PROSITE" id="PS50055">
    <property type="entry name" value="TYR_PHOSPHATASE_PTP"/>
    <property type="match status" value="2"/>
</dbReference>
<dbReference type="InterPro" id="IPR050348">
    <property type="entry name" value="Protein-Tyr_Phosphatase"/>
</dbReference>
<dbReference type="InterPro" id="IPR003595">
    <property type="entry name" value="Tyr_Pase_cat"/>
</dbReference>
<dbReference type="CDD" id="cd00047">
    <property type="entry name" value="PTPc"/>
    <property type="match status" value="1"/>
</dbReference>
<comment type="catalytic activity">
    <reaction evidence="5">
        <text>O-phospho-L-tyrosyl-[protein] + H2O = L-tyrosyl-[protein] + phosphate</text>
        <dbReference type="Rhea" id="RHEA:10684"/>
        <dbReference type="Rhea" id="RHEA-COMP:10136"/>
        <dbReference type="Rhea" id="RHEA-COMP:20101"/>
        <dbReference type="ChEBI" id="CHEBI:15377"/>
        <dbReference type="ChEBI" id="CHEBI:43474"/>
        <dbReference type="ChEBI" id="CHEBI:46858"/>
        <dbReference type="ChEBI" id="CHEBI:61978"/>
        <dbReference type="EC" id="3.1.3.48"/>
    </reaction>
</comment>
<name>A0A2B4SL73_STYPI</name>
<evidence type="ECO:0000256" key="4">
    <source>
        <dbReference type="ARBA" id="ARBA00022912"/>
    </source>
</evidence>
<dbReference type="InterPro" id="IPR013783">
    <property type="entry name" value="Ig-like_fold"/>
</dbReference>
<keyword evidence="6" id="KW-0812">Transmembrane</keyword>
<keyword evidence="4" id="KW-0904">Protein phosphatase</keyword>
<feature type="domain" description="Tyrosine-protein phosphatase" evidence="7">
    <location>
        <begin position="334"/>
        <end position="608"/>
    </location>
</feature>
<feature type="domain" description="Tyrosine specific protein phosphatases" evidence="8">
    <location>
        <begin position="528"/>
        <end position="599"/>
    </location>
</feature>
<dbReference type="InterPro" id="IPR000242">
    <property type="entry name" value="PTP_cat"/>
</dbReference>
<dbReference type="SMART" id="SM00194">
    <property type="entry name" value="PTPc"/>
    <property type="match status" value="2"/>
</dbReference>
<dbReference type="GO" id="GO:0004725">
    <property type="term" value="F:protein tyrosine phosphatase activity"/>
    <property type="evidence" value="ECO:0007669"/>
    <property type="project" value="UniProtKB-EC"/>
</dbReference>
<dbReference type="PANTHER" id="PTHR19134">
    <property type="entry name" value="RECEPTOR-TYPE TYROSINE-PROTEIN PHOSPHATASE"/>
    <property type="match status" value="1"/>
</dbReference>
<dbReference type="PROSITE" id="PS50056">
    <property type="entry name" value="TYR_PHOSPHATASE_2"/>
    <property type="match status" value="2"/>
</dbReference>
<evidence type="ECO:0000313" key="10">
    <source>
        <dbReference type="EMBL" id="PFX29277.1"/>
    </source>
</evidence>
<dbReference type="InterPro" id="IPR016130">
    <property type="entry name" value="Tyr_Pase_AS"/>
</dbReference>
<keyword evidence="10" id="KW-0675">Receptor</keyword>
<dbReference type="PRINTS" id="PR00700">
    <property type="entry name" value="PRTYPHPHTASE"/>
</dbReference>
<dbReference type="SUPFAM" id="SSF48726">
    <property type="entry name" value="Immunoglobulin"/>
    <property type="match status" value="1"/>
</dbReference>
<evidence type="ECO:0000256" key="5">
    <source>
        <dbReference type="ARBA" id="ARBA00051722"/>
    </source>
</evidence>
<dbReference type="AlphaFoldDB" id="A0A2B4SL73"/>
<evidence type="ECO:0000256" key="6">
    <source>
        <dbReference type="SAM" id="Phobius"/>
    </source>
</evidence>
<evidence type="ECO:0000313" key="11">
    <source>
        <dbReference type="Proteomes" id="UP000225706"/>
    </source>
</evidence>
<dbReference type="InterPro" id="IPR036179">
    <property type="entry name" value="Ig-like_dom_sf"/>
</dbReference>
<organism evidence="10 11">
    <name type="scientific">Stylophora pistillata</name>
    <name type="common">Smooth cauliflower coral</name>
    <dbReference type="NCBI Taxonomy" id="50429"/>
    <lineage>
        <taxon>Eukaryota</taxon>
        <taxon>Metazoa</taxon>
        <taxon>Cnidaria</taxon>
        <taxon>Anthozoa</taxon>
        <taxon>Hexacorallia</taxon>
        <taxon>Scleractinia</taxon>
        <taxon>Astrocoeniina</taxon>
        <taxon>Pocilloporidae</taxon>
        <taxon>Stylophora</taxon>
    </lineage>
</organism>
<feature type="domain" description="Tyrosine-protein phosphatase" evidence="7">
    <location>
        <begin position="639"/>
        <end position="907"/>
    </location>
</feature>